<dbReference type="eggNOG" id="COG3378">
    <property type="taxonomic scope" value="Bacteria"/>
</dbReference>
<keyword evidence="1" id="KW-0547">Nucleotide-binding</keyword>
<evidence type="ECO:0000313" key="5">
    <source>
        <dbReference type="EMBL" id="SNU90605.1"/>
    </source>
</evidence>
<reference evidence="5 6" key="1">
    <citation type="submission" date="2017-06" db="EMBL/GenBank/DDBJ databases">
        <authorList>
            <consortium name="Pathogen Informatics"/>
        </authorList>
    </citation>
    <scope>NUCLEOTIDE SEQUENCE [LARGE SCALE GENOMIC DNA]</scope>
    <source>
        <strain evidence="5 6">NCTC13788</strain>
    </source>
</reference>
<dbReference type="InterPro" id="IPR004968">
    <property type="entry name" value="DNA_primase/NTPase_C"/>
</dbReference>
<organism evidence="5 6">
    <name type="scientific">Streptococcus merionis</name>
    <dbReference type="NCBI Taxonomy" id="400065"/>
    <lineage>
        <taxon>Bacteria</taxon>
        <taxon>Bacillati</taxon>
        <taxon>Bacillota</taxon>
        <taxon>Bacilli</taxon>
        <taxon>Lactobacillales</taxon>
        <taxon>Streptococcaceae</taxon>
        <taxon>Streptococcus</taxon>
    </lineage>
</organism>
<dbReference type="Pfam" id="PF03288">
    <property type="entry name" value="Pox_D5"/>
    <property type="match status" value="1"/>
</dbReference>
<dbReference type="RefSeq" id="WP_018374003.1">
    <property type="nucleotide sequence ID" value="NZ_LT906439.1"/>
</dbReference>
<dbReference type="Pfam" id="PF19263">
    <property type="entry name" value="DUF5906"/>
    <property type="match status" value="1"/>
</dbReference>
<gene>
    <name evidence="5" type="ORF">SAMEA4412692_01926</name>
</gene>
<protein>
    <submittedName>
        <fullName evidence="5">Phage/plasmid primase, P4 family, C-terminal domain protein</fullName>
    </submittedName>
</protein>
<dbReference type="Proteomes" id="UP000215185">
    <property type="component" value="Chromosome 1"/>
</dbReference>
<dbReference type="SMART" id="SM00885">
    <property type="entry name" value="D5_N"/>
    <property type="match status" value="1"/>
</dbReference>
<proteinExistence type="predicted"/>
<evidence type="ECO:0000256" key="1">
    <source>
        <dbReference type="ARBA" id="ARBA00022741"/>
    </source>
</evidence>
<dbReference type="SUPFAM" id="SSF52540">
    <property type="entry name" value="P-loop containing nucleoside triphosphate hydrolases"/>
    <property type="match status" value="1"/>
</dbReference>
<dbReference type="STRING" id="1123308.GCA_000380085_01460"/>
<evidence type="ECO:0000256" key="3">
    <source>
        <dbReference type="SAM" id="MobiDB-lite"/>
    </source>
</evidence>
<dbReference type="NCBIfam" id="TIGR01613">
    <property type="entry name" value="primase_Cterm"/>
    <property type="match status" value="1"/>
</dbReference>
<evidence type="ECO:0000259" key="4">
    <source>
        <dbReference type="PROSITE" id="PS51206"/>
    </source>
</evidence>
<name>A0A239SYL2_9STRE</name>
<accession>A0A239SYL2</accession>
<feature type="region of interest" description="Disordered" evidence="3">
    <location>
        <begin position="82"/>
        <end position="103"/>
    </location>
</feature>
<dbReference type="KEGG" id="smen:SAMEA4412692_1926"/>
<evidence type="ECO:0000256" key="2">
    <source>
        <dbReference type="ARBA" id="ARBA00022840"/>
    </source>
</evidence>
<dbReference type="GO" id="GO:0005524">
    <property type="term" value="F:ATP binding"/>
    <property type="evidence" value="ECO:0007669"/>
    <property type="project" value="UniProtKB-KW"/>
</dbReference>
<keyword evidence="2" id="KW-0067">ATP-binding</keyword>
<feature type="domain" description="SF3 helicase" evidence="4">
    <location>
        <begin position="261"/>
        <end position="416"/>
    </location>
</feature>
<dbReference type="EMBL" id="LT906439">
    <property type="protein sequence ID" value="SNU90605.1"/>
    <property type="molecule type" value="Genomic_DNA"/>
</dbReference>
<dbReference type="Gene3D" id="3.40.50.300">
    <property type="entry name" value="P-loop containing nucleotide triphosphate hydrolases"/>
    <property type="match status" value="1"/>
</dbReference>
<keyword evidence="6" id="KW-1185">Reference proteome</keyword>
<dbReference type="InterPro" id="IPR045455">
    <property type="entry name" value="NrS-1_pol-like_helicase"/>
</dbReference>
<dbReference type="PROSITE" id="PS51206">
    <property type="entry name" value="SF3_HELICASE_1"/>
    <property type="match status" value="1"/>
</dbReference>
<dbReference type="AlphaFoldDB" id="A0A239SYL2"/>
<dbReference type="InterPro" id="IPR014015">
    <property type="entry name" value="Helicase_SF3_DNA-vir"/>
</dbReference>
<sequence>MDKEEIVNKILKDDELPKTVDGNQVPEKEKVETYFKTFKNVKGQLYNEIERLRKEAYDQAYEEAKNDPDYIIKIKEIEQDEKDYANGERRQHPHGDLRRQKAENDIKKKAQEAEKKAIPKDPLGVALMLKKSIRFIRIQPATKNQRAPLYFYNPDKGYYLEDNELMKDLISLINPVFSERQAEDVLYKIGRKSPLRTNQNEFTAFGNCLYNHRTNQFSEFNPTVAVIRKIDTNYNPNAQQPNINGWTPEGWLLELFDQDEESYQLALQMIRACVTGLPLKKIFWLYGEGGTGKGTLQQLIINLVGLDNVASLKITGLEKSRFTTSILLGKSVVIGDDVQKDAIIKDTSELFSLTTEDLLTIEEKGKKPYSLNLQMTVIQSSNGFPRMDGDKGAIDRRFRVLPFTNAFKGKPNKAIREDYIKRKEVLEYLLKLAIETPVMDINPKASRELLHQFQQDMNPVISFVDEFFTDELESEFLPNYFIWWLWGEYLEYYKHHSSLKVNALHREIRKHLPSTFVVHSKMTPAGRELPLGFQPKDDIPGWANHNLFKSGRTRPEQQRKPRLERGYLKIKRE</sequence>
<dbReference type="InterPro" id="IPR006500">
    <property type="entry name" value="Helicase_put_C_phage/plasmid"/>
</dbReference>
<evidence type="ECO:0000313" key="6">
    <source>
        <dbReference type="Proteomes" id="UP000215185"/>
    </source>
</evidence>
<dbReference type="InterPro" id="IPR014818">
    <property type="entry name" value="Phage/plasmid_primase_P4_C"/>
</dbReference>
<dbReference type="InterPro" id="IPR027417">
    <property type="entry name" value="P-loop_NTPase"/>
</dbReference>